<gene>
    <name evidence="2" type="ORF">FJU30_08690</name>
</gene>
<evidence type="ECO:0000313" key="2">
    <source>
        <dbReference type="EMBL" id="KAA9001293.1"/>
    </source>
</evidence>
<accession>A0A5J5G3S1</accession>
<keyword evidence="3" id="KW-1185">Reference proteome</keyword>
<dbReference type="EMBL" id="VYKJ01000003">
    <property type="protein sequence ID" value="KAA9001293.1"/>
    <property type="molecule type" value="Genomic_DNA"/>
</dbReference>
<dbReference type="RefSeq" id="WP_150434562.1">
    <property type="nucleotide sequence ID" value="NZ_VYKJ01000003.1"/>
</dbReference>
<evidence type="ECO:0000313" key="3">
    <source>
        <dbReference type="Proteomes" id="UP000335415"/>
    </source>
</evidence>
<comment type="caution">
    <text evidence="2">The sequence shown here is derived from an EMBL/GenBank/DDBJ whole genome shotgun (WGS) entry which is preliminary data.</text>
</comment>
<dbReference type="Proteomes" id="UP000335415">
    <property type="component" value="Unassembled WGS sequence"/>
</dbReference>
<dbReference type="InterPro" id="IPR000873">
    <property type="entry name" value="AMP-dep_synth/lig_dom"/>
</dbReference>
<proteinExistence type="predicted"/>
<dbReference type="OrthoDB" id="20878at1903410"/>
<dbReference type="Pfam" id="PF00501">
    <property type="entry name" value="AMP-binding"/>
    <property type="match status" value="1"/>
</dbReference>
<dbReference type="SUPFAM" id="SSF56801">
    <property type="entry name" value="Acetyl-CoA synthetase-like"/>
    <property type="match status" value="1"/>
</dbReference>
<evidence type="ECO:0000259" key="1">
    <source>
        <dbReference type="Pfam" id="PF00501"/>
    </source>
</evidence>
<organism evidence="2 3">
    <name type="scientific">Affinibrenneria salicis</name>
    <dbReference type="NCBI Taxonomy" id="2590031"/>
    <lineage>
        <taxon>Bacteria</taxon>
        <taxon>Pseudomonadati</taxon>
        <taxon>Pseudomonadota</taxon>
        <taxon>Gammaproteobacteria</taxon>
        <taxon>Enterobacterales</taxon>
        <taxon>Pectobacteriaceae</taxon>
        <taxon>Affinibrenneria</taxon>
    </lineage>
</organism>
<sequence>MTVEQNRSLNLTGALRRHARGANVAFIVPGGPDGVDRQISYRTLYAWVQAYATGGSALLNDEFSPGEYRFVAIRAGRSVETIALFLGLMAAGFCPCLLEPKATWPALAERMRAVGIRLLITDDEAASVALAHQPMRIYAPAALRMPVGEASDAPAA</sequence>
<name>A0A5J5G3S1_9GAMM</name>
<reference evidence="2 3" key="1">
    <citation type="submission" date="2019-09" db="EMBL/GenBank/DDBJ databases">
        <authorList>
            <person name="Li Y."/>
        </authorList>
    </citation>
    <scope>NUCLEOTIDE SEQUENCE [LARGE SCALE GENOMIC DNA]</scope>
    <source>
        <strain evidence="2 3">L3-3HA</strain>
    </source>
</reference>
<dbReference type="Gene3D" id="3.40.50.12780">
    <property type="entry name" value="N-terminal domain of ligase-like"/>
    <property type="match status" value="1"/>
</dbReference>
<protein>
    <submittedName>
        <fullName evidence="2">AMP-binding protein</fullName>
    </submittedName>
</protein>
<dbReference type="AlphaFoldDB" id="A0A5J5G3S1"/>
<feature type="domain" description="AMP-dependent synthetase/ligase" evidence="1">
    <location>
        <begin position="26"/>
        <end position="128"/>
    </location>
</feature>
<dbReference type="InterPro" id="IPR042099">
    <property type="entry name" value="ANL_N_sf"/>
</dbReference>